<evidence type="ECO:0000313" key="1">
    <source>
        <dbReference type="EMBL" id="MBD2843561.1"/>
    </source>
</evidence>
<dbReference type="EMBL" id="JACXIZ010000001">
    <property type="protein sequence ID" value="MBD2843561.1"/>
    <property type="molecule type" value="Genomic_DNA"/>
</dbReference>
<accession>A0A927BPH9</accession>
<reference evidence="1" key="1">
    <citation type="submission" date="2020-09" db="EMBL/GenBank/DDBJ databases">
        <title>A novel bacterium of genus Paenibacillus, isolated from South China Sea.</title>
        <authorList>
            <person name="Huang H."/>
            <person name="Mo K."/>
            <person name="Hu Y."/>
        </authorList>
    </citation>
    <scope>NUCLEOTIDE SEQUENCE</scope>
    <source>
        <strain evidence="1">IB182496</strain>
    </source>
</reference>
<comment type="caution">
    <text evidence="1">The sequence shown here is derived from an EMBL/GenBank/DDBJ whole genome shotgun (WGS) entry which is preliminary data.</text>
</comment>
<keyword evidence="2" id="KW-1185">Reference proteome</keyword>
<dbReference type="RefSeq" id="WP_190913487.1">
    <property type="nucleotide sequence ID" value="NZ_JACXIZ010000001.1"/>
</dbReference>
<protein>
    <submittedName>
        <fullName evidence="1">Uncharacterized protein</fullName>
    </submittedName>
</protein>
<dbReference type="AlphaFoldDB" id="A0A927BPH9"/>
<organism evidence="1 2">
    <name type="scientific">Paenibacillus sabuli</name>
    <dbReference type="NCBI Taxonomy" id="2772509"/>
    <lineage>
        <taxon>Bacteria</taxon>
        <taxon>Bacillati</taxon>
        <taxon>Bacillota</taxon>
        <taxon>Bacilli</taxon>
        <taxon>Bacillales</taxon>
        <taxon>Paenibacillaceae</taxon>
        <taxon>Paenibacillus</taxon>
    </lineage>
</organism>
<gene>
    <name evidence="1" type="ORF">IDH44_00030</name>
</gene>
<evidence type="ECO:0000313" key="2">
    <source>
        <dbReference type="Proteomes" id="UP000621560"/>
    </source>
</evidence>
<name>A0A927BPH9_9BACL</name>
<dbReference type="Proteomes" id="UP000621560">
    <property type="component" value="Unassembled WGS sequence"/>
</dbReference>
<sequence>MRSSHHDDLNHILDHLNDKNKVVAKSFLSWLLEKQVDEEDEYLTSDDLKALEKGRIEYQSGKTKSLEDLKREFEI</sequence>
<proteinExistence type="predicted"/>